<dbReference type="InterPro" id="IPR018958">
    <property type="entry name" value="Knr4/Smi1-like_dom"/>
</dbReference>
<reference evidence="3 4" key="1">
    <citation type="journal article" date="2023" name="Sci. Data">
        <title>Genome assembly of the Korean intertidal mud-creeper Batillaria attramentaria.</title>
        <authorList>
            <person name="Patra A.K."/>
            <person name="Ho P.T."/>
            <person name="Jun S."/>
            <person name="Lee S.J."/>
            <person name="Kim Y."/>
            <person name="Won Y.J."/>
        </authorList>
    </citation>
    <scope>NUCLEOTIDE SEQUENCE [LARGE SCALE GENOMIC DNA]</scope>
    <source>
        <strain evidence="3">Wonlab-2016</strain>
    </source>
</reference>
<feature type="region of interest" description="Disordered" evidence="1">
    <location>
        <begin position="232"/>
        <end position="290"/>
    </location>
</feature>
<sequence length="290" mass="32619">MSHEAEYNKAKAMVEHLNMGIISHLENKLGVFKVDPVEKRPVERPVLIAWEQRNTTLLPEDLKNFYMTSNGYHLSWSVKMENGPLPLGRLHVNGIGQLARLNQPPETVSHVAPSLNDLDLDSDDETDGPSKPKFTGGFRMFELDPCDGYGKVCLVYREQRQGTGSSEMTSEVWFLDRALCWHYLAATFTDYFRLMFMHLGLPHWQYAFTDIGIPPQAKQWFHLYAPTRQEIDTSTPREAQGISSSGIGSRIAFDPTKVFKGKNDRKSASSSGTKSLSTSSSSQSLVKSSR</sequence>
<dbReference type="InterPro" id="IPR039231">
    <property type="entry name" value="TPGS2"/>
</dbReference>
<feature type="compositionally biased region" description="Low complexity" evidence="1">
    <location>
        <begin position="241"/>
        <end position="251"/>
    </location>
</feature>
<organism evidence="3 4">
    <name type="scientific">Batillaria attramentaria</name>
    <dbReference type="NCBI Taxonomy" id="370345"/>
    <lineage>
        <taxon>Eukaryota</taxon>
        <taxon>Metazoa</taxon>
        <taxon>Spiralia</taxon>
        <taxon>Lophotrochozoa</taxon>
        <taxon>Mollusca</taxon>
        <taxon>Gastropoda</taxon>
        <taxon>Caenogastropoda</taxon>
        <taxon>Sorbeoconcha</taxon>
        <taxon>Cerithioidea</taxon>
        <taxon>Batillariidae</taxon>
        <taxon>Batillaria</taxon>
    </lineage>
</organism>
<feature type="domain" description="Knr4/Smi1-like" evidence="2">
    <location>
        <begin position="41"/>
        <end position="194"/>
    </location>
</feature>
<comment type="caution">
    <text evidence="3">The sequence shown here is derived from an EMBL/GenBank/DDBJ whole genome shotgun (WGS) entry which is preliminary data.</text>
</comment>
<proteinExistence type="predicted"/>
<dbReference type="PANTHER" id="PTHR31854:SF2">
    <property type="entry name" value="TUBULIN POLYGLUTAMYLASE COMPLEX SUBUNIT 2"/>
    <property type="match status" value="1"/>
</dbReference>
<name>A0ABD0KBX9_9CAEN</name>
<protein>
    <recommendedName>
        <fullName evidence="2">Knr4/Smi1-like domain-containing protein</fullName>
    </recommendedName>
</protein>
<evidence type="ECO:0000313" key="3">
    <source>
        <dbReference type="EMBL" id="KAK7484590.1"/>
    </source>
</evidence>
<evidence type="ECO:0000256" key="1">
    <source>
        <dbReference type="SAM" id="MobiDB-lite"/>
    </source>
</evidence>
<feature type="compositionally biased region" description="Acidic residues" evidence="1">
    <location>
        <begin position="118"/>
        <end position="127"/>
    </location>
</feature>
<dbReference type="Proteomes" id="UP001519460">
    <property type="component" value="Unassembled WGS sequence"/>
</dbReference>
<dbReference type="PANTHER" id="PTHR31854">
    <property type="entry name" value="TUBULIN POLYGLUTAMYLASE COMPLEX SUBUNIT 2"/>
    <property type="match status" value="1"/>
</dbReference>
<dbReference type="InterPro" id="IPR037883">
    <property type="entry name" value="Knr4/Smi1-like_sf"/>
</dbReference>
<dbReference type="AlphaFoldDB" id="A0ABD0KBX9"/>
<gene>
    <name evidence="3" type="ORF">BaRGS_00024222</name>
</gene>
<dbReference type="EMBL" id="JACVVK020000208">
    <property type="protein sequence ID" value="KAK7484590.1"/>
    <property type="molecule type" value="Genomic_DNA"/>
</dbReference>
<accession>A0ABD0KBX9</accession>
<evidence type="ECO:0000313" key="4">
    <source>
        <dbReference type="Proteomes" id="UP001519460"/>
    </source>
</evidence>
<feature type="region of interest" description="Disordered" evidence="1">
    <location>
        <begin position="106"/>
        <end position="132"/>
    </location>
</feature>
<evidence type="ECO:0000259" key="2">
    <source>
        <dbReference type="SMART" id="SM00860"/>
    </source>
</evidence>
<feature type="compositionally biased region" description="Low complexity" evidence="1">
    <location>
        <begin position="268"/>
        <end position="290"/>
    </location>
</feature>
<dbReference type="SMART" id="SM00860">
    <property type="entry name" value="SMI1_KNR4"/>
    <property type="match status" value="1"/>
</dbReference>
<keyword evidence="4" id="KW-1185">Reference proteome</keyword>
<dbReference type="SUPFAM" id="SSF160631">
    <property type="entry name" value="SMI1/KNR4-like"/>
    <property type="match status" value="1"/>
</dbReference>